<sequence>MDSTQFEQDLSISQNHVSELPSTYLPNLPPSSHQDAILQNQLLQDPPASFASVSANSSSLIPSMHLSISDLPPSAFMSPMEAVESAPQLRSAPPAFLTDYNQTQVDPFSQVTPLDSAIPIEMSPSNHPLSVSPSQSQLPSPSIHGPPSTYSVAVSATLSPTLDPSAVANGHPIVATSVPANAVPPSFISLGSASQQPINLSFPSPVGQPQPAMAETEPHLILGEMLNAIAKTASSAGDACRMRQGAEATHKVDELKQRILRVSEMLSFMTVGTSPSVVDLSRKRSASDMEEERTVKALKRESSDDMLLVHVPETPSSISPLVFAPSTESQLVTSAVPPSETVMAPSRPTSPPSTFPGHRLIEPVKQQQLTPIISEFPPFIPPSQGHVIFDSGIATPMASTSPTFPDFCSSWSDTAVSHRHPLSAASVQAPSVPTGTNSITEPLSTFTTTQLCRQLPSTVRVHGLPQDAEVLRHSIGRLARSNSMSGPVDGQFEYSYLQYPNGTTGWTKATQSLASDAHSDAPPRTNWVQKPSDSSFLSASPSAISDVPSTVPSTARSSPTDDEDDDSTNSEGNDKSSLKVDQKLLSSESSSSVSDVPAEYKKEVDRIFFEYLNKICSNLDATDSKGEPIHQTLMAKKMQRLDESPDFRPFKFRIQAFTLAFLEELARQGYPEEKIPMKKIRNYLWKQQYILRFNEDGKKAKSKGNHIWNIEAKKTGDGKWEFRPFHRKLAGNPPSVAYCGLKWSWTPRVWDPQASWQNVPVKYSSPSLPSWLNWKDDVLSGIPPPDAEDCTITANANYVLDGQEGQLSHTFTITIAPVSAIDTISYPRSRRPSMAGDTPRRSTSDSYLCQSNQRSSTDIKSDGASESPDTRVIRVLQQAAQKVTMEAKSQLVAGVPETQDSLEDLAKQKHVLEQTVDAYDKELSGQSHSQTRRLAVAAQHVVVQAAHTVIADKTGGIVIPQSEVTAIQSVTLSELSEATQDAIAEAVKMKGTATNDVDIMITATSILKARAPNSPTTSVESLPSSSNSPVATNNVVPSPSQSPGLGTSRLNIGSGYTPNLSSLPEYV</sequence>
<feature type="compositionally biased region" description="Polar residues" evidence="1">
    <location>
        <begin position="844"/>
        <end position="856"/>
    </location>
</feature>
<dbReference type="SUPFAM" id="SSF49313">
    <property type="entry name" value="Cadherin-like"/>
    <property type="match status" value="1"/>
</dbReference>
<feature type="region of interest" description="Disordered" evidence="1">
    <location>
        <begin position="513"/>
        <end position="596"/>
    </location>
</feature>
<feature type="region of interest" description="Disordered" evidence="1">
    <location>
        <begin position="338"/>
        <end position="357"/>
    </location>
</feature>
<dbReference type="OrthoDB" id="5593376at2759"/>
<gene>
    <name evidence="2" type="ORF">AMATHDRAFT_135274</name>
</gene>
<feature type="region of interest" description="Disordered" evidence="1">
    <location>
        <begin position="120"/>
        <end position="146"/>
    </location>
</feature>
<feature type="compositionally biased region" description="Low complexity" evidence="1">
    <location>
        <begin position="128"/>
        <end position="142"/>
    </location>
</feature>
<feature type="compositionally biased region" description="Basic and acidic residues" evidence="1">
    <location>
        <begin position="572"/>
        <end position="582"/>
    </location>
</feature>
<evidence type="ECO:0000313" key="3">
    <source>
        <dbReference type="Proteomes" id="UP000242287"/>
    </source>
</evidence>
<dbReference type="InterPro" id="IPR015919">
    <property type="entry name" value="Cadherin-like_sf"/>
</dbReference>
<proteinExistence type="predicted"/>
<dbReference type="GO" id="GO:0005509">
    <property type="term" value="F:calcium ion binding"/>
    <property type="evidence" value="ECO:0007669"/>
    <property type="project" value="InterPro"/>
</dbReference>
<feature type="region of interest" description="Disordered" evidence="1">
    <location>
        <begin position="1011"/>
        <end position="1067"/>
    </location>
</feature>
<feature type="compositionally biased region" description="Low complexity" evidence="1">
    <location>
        <begin position="531"/>
        <end position="546"/>
    </location>
</feature>
<reference evidence="2 3" key="1">
    <citation type="submission" date="2014-02" db="EMBL/GenBank/DDBJ databases">
        <title>Transposable element dynamics among asymbiotic and ectomycorrhizal Amanita fungi.</title>
        <authorList>
            <consortium name="DOE Joint Genome Institute"/>
            <person name="Hess J."/>
            <person name="Skrede I."/>
            <person name="Wolfe B."/>
            <person name="LaButti K."/>
            <person name="Ohm R.A."/>
            <person name="Grigoriev I.V."/>
            <person name="Pringle A."/>
        </authorList>
    </citation>
    <scope>NUCLEOTIDE SEQUENCE [LARGE SCALE GENOMIC DNA]</scope>
    <source>
        <strain evidence="2 3">SKay4041</strain>
    </source>
</reference>
<evidence type="ECO:0000313" key="2">
    <source>
        <dbReference type="EMBL" id="PFH54209.1"/>
    </source>
</evidence>
<name>A0A2A9NUI6_9AGAR</name>
<dbReference type="EMBL" id="KZ301970">
    <property type="protein sequence ID" value="PFH54209.1"/>
    <property type="molecule type" value="Genomic_DNA"/>
</dbReference>
<protein>
    <submittedName>
        <fullName evidence="2">Uncharacterized protein</fullName>
    </submittedName>
</protein>
<accession>A0A2A9NUI6</accession>
<feature type="region of interest" description="Disordered" evidence="1">
    <location>
        <begin position="827"/>
        <end position="869"/>
    </location>
</feature>
<feature type="compositionally biased region" description="Low complexity" evidence="1">
    <location>
        <begin position="1014"/>
        <end position="1032"/>
    </location>
</feature>
<dbReference type="AlphaFoldDB" id="A0A2A9NUI6"/>
<dbReference type="GO" id="GO:0016020">
    <property type="term" value="C:membrane"/>
    <property type="evidence" value="ECO:0007669"/>
    <property type="project" value="InterPro"/>
</dbReference>
<organism evidence="2 3">
    <name type="scientific">Amanita thiersii Skay4041</name>
    <dbReference type="NCBI Taxonomy" id="703135"/>
    <lineage>
        <taxon>Eukaryota</taxon>
        <taxon>Fungi</taxon>
        <taxon>Dikarya</taxon>
        <taxon>Basidiomycota</taxon>
        <taxon>Agaricomycotina</taxon>
        <taxon>Agaricomycetes</taxon>
        <taxon>Agaricomycetidae</taxon>
        <taxon>Agaricales</taxon>
        <taxon>Pluteineae</taxon>
        <taxon>Amanitaceae</taxon>
        <taxon>Amanita</taxon>
    </lineage>
</organism>
<feature type="compositionally biased region" description="Polar residues" evidence="1">
    <location>
        <begin position="547"/>
        <end position="558"/>
    </location>
</feature>
<keyword evidence="3" id="KW-1185">Reference proteome</keyword>
<dbReference type="Proteomes" id="UP000242287">
    <property type="component" value="Unassembled WGS sequence"/>
</dbReference>
<dbReference type="STRING" id="703135.A0A2A9NUI6"/>
<feature type="compositionally biased region" description="Basic and acidic residues" evidence="1">
    <location>
        <begin position="857"/>
        <end position="869"/>
    </location>
</feature>
<evidence type="ECO:0000256" key="1">
    <source>
        <dbReference type="SAM" id="MobiDB-lite"/>
    </source>
</evidence>
<feature type="compositionally biased region" description="Polar residues" evidence="1">
    <location>
        <begin position="1033"/>
        <end position="1067"/>
    </location>
</feature>